<comment type="caution">
    <text evidence="1">The sequence shown here is derived from an EMBL/GenBank/DDBJ whole genome shotgun (WGS) entry which is preliminary data.</text>
</comment>
<evidence type="ECO:0000313" key="2">
    <source>
        <dbReference type="Proteomes" id="UP000187485"/>
    </source>
</evidence>
<gene>
    <name evidence="1" type="ORF">cpu_09530</name>
</gene>
<evidence type="ECO:0000313" key="1">
    <source>
        <dbReference type="EMBL" id="GAV22443.1"/>
    </source>
</evidence>
<protein>
    <submittedName>
        <fullName evidence="1">Uncharacterized protein</fullName>
    </submittedName>
</protein>
<dbReference type="STRING" id="870242.cpu_09530"/>
<proteinExistence type="predicted"/>
<dbReference type="AlphaFoldDB" id="A0A1L8CU49"/>
<accession>A0A1L8CU49</accession>
<reference evidence="2" key="1">
    <citation type="submission" date="2016-12" db="EMBL/GenBank/DDBJ databases">
        <title>Draft Genome Sequences od Carboxydothermus pertinax and islandicus, Hydrogenogenic Carboxydotrophic Bacteria.</title>
        <authorList>
            <person name="Fukuyama Y."/>
            <person name="Ohmae K."/>
            <person name="Yoneda Y."/>
            <person name="Yoshida T."/>
            <person name="Sako Y."/>
        </authorList>
    </citation>
    <scope>NUCLEOTIDE SEQUENCE [LARGE SCALE GENOMIC DNA]</scope>
    <source>
        <strain evidence="2">Ug1</strain>
    </source>
</reference>
<name>A0A1L8CU49_9THEO</name>
<dbReference type="RefSeq" id="WP_159433970.1">
    <property type="nucleotide sequence ID" value="NZ_BDJK01000013.1"/>
</dbReference>
<keyword evidence="2" id="KW-1185">Reference proteome</keyword>
<dbReference type="Proteomes" id="UP000187485">
    <property type="component" value="Unassembled WGS sequence"/>
</dbReference>
<dbReference type="EMBL" id="BDJK01000013">
    <property type="protein sequence ID" value="GAV22443.1"/>
    <property type="molecule type" value="Genomic_DNA"/>
</dbReference>
<sequence length="52" mass="5724">MRRDFIGGLLAGSLIGLTLAASVTTRKDGRKMVMREGGRIRKKFMGILDDLT</sequence>
<organism evidence="1 2">
    <name type="scientific">Carboxydothermus pertinax</name>
    <dbReference type="NCBI Taxonomy" id="870242"/>
    <lineage>
        <taxon>Bacteria</taxon>
        <taxon>Bacillati</taxon>
        <taxon>Bacillota</taxon>
        <taxon>Clostridia</taxon>
        <taxon>Thermoanaerobacterales</taxon>
        <taxon>Thermoanaerobacteraceae</taxon>
        <taxon>Carboxydothermus</taxon>
    </lineage>
</organism>